<reference evidence="2 3" key="1">
    <citation type="submission" date="2022-05" db="EMBL/GenBank/DDBJ databases">
        <authorList>
            <consortium name="Genoscope - CEA"/>
            <person name="William W."/>
        </authorList>
    </citation>
    <scope>NUCLEOTIDE SEQUENCE [LARGE SCALE GENOMIC DNA]</scope>
</reference>
<feature type="region of interest" description="Disordered" evidence="1">
    <location>
        <begin position="98"/>
        <end position="121"/>
    </location>
</feature>
<evidence type="ECO:0000256" key="1">
    <source>
        <dbReference type="SAM" id="MobiDB-lite"/>
    </source>
</evidence>
<accession>A0ABN8RFK1</accession>
<name>A0ABN8RFK1_9CNID</name>
<sequence>MLLDNVKADQPERRTALVARELSHHNNDIAALSETLLPDKGQLTEIGTGVGFAIGTHHVRSCQSSIPEGLKKCLMKLQLPLAKNMTITLISAYAPNMTKAEETKEPKNQRTRCPSVSCRSV</sequence>
<protein>
    <submittedName>
        <fullName evidence="2">Uncharacterized protein</fullName>
    </submittedName>
</protein>
<evidence type="ECO:0000313" key="2">
    <source>
        <dbReference type="EMBL" id="CAH3177389.1"/>
    </source>
</evidence>
<comment type="caution">
    <text evidence="2">The sequence shown here is derived from an EMBL/GenBank/DDBJ whole genome shotgun (WGS) entry which is preliminary data.</text>
</comment>
<dbReference type="Proteomes" id="UP001159427">
    <property type="component" value="Unassembled WGS sequence"/>
</dbReference>
<keyword evidence="3" id="KW-1185">Reference proteome</keyword>
<dbReference type="EMBL" id="CALNXI010001803">
    <property type="protein sequence ID" value="CAH3177389.1"/>
    <property type="molecule type" value="Genomic_DNA"/>
</dbReference>
<gene>
    <name evidence="2" type="ORF">PEVE_00011212</name>
</gene>
<proteinExistence type="predicted"/>
<organism evidence="2 3">
    <name type="scientific">Porites evermanni</name>
    <dbReference type="NCBI Taxonomy" id="104178"/>
    <lineage>
        <taxon>Eukaryota</taxon>
        <taxon>Metazoa</taxon>
        <taxon>Cnidaria</taxon>
        <taxon>Anthozoa</taxon>
        <taxon>Hexacorallia</taxon>
        <taxon>Scleractinia</taxon>
        <taxon>Fungiina</taxon>
        <taxon>Poritidae</taxon>
        <taxon>Porites</taxon>
    </lineage>
</organism>
<evidence type="ECO:0000313" key="3">
    <source>
        <dbReference type="Proteomes" id="UP001159427"/>
    </source>
</evidence>
<feature type="compositionally biased region" description="Basic and acidic residues" evidence="1">
    <location>
        <begin position="99"/>
        <end position="108"/>
    </location>
</feature>
<feature type="compositionally biased region" description="Polar residues" evidence="1">
    <location>
        <begin position="111"/>
        <end position="121"/>
    </location>
</feature>